<gene>
    <name evidence="1" type="ORF">H4R21_005785</name>
</gene>
<dbReference type="Proteomes" id="UP001140087">
    <property type="component" value="Unassembled WGS sequence"/>
</dbReference>
<accession>A0ACC1KRM6</accession>
<evidence type="ECO:0000313" key="1">
    <source>
        <dbReference type="EMBL" id="KAJ2793709.1"/>
    </source>
</evidence>
<protein>
    <submittedName>
        <fullName evidence="1">Uncharacterized protein</fullName>
    </submittedName>
</protein>
<proteinExistence type="predicted"/>
<feature type="non-terminal residue" evidence="1">
    <location>
        <position position="504"/>
    </location>
</feature>
<dbReference type="EMBL" id="JANBUN010002776">
    <property type="protein sequence ID" value="KAJ2793709.1"/>
    <property type="molecule type" value="Genomic_DNA"/>
</dbReference>
<comment type="caution">
    <text evidence="1">The sequence shown here is derived from an EMBL/GenBank/DDBJ whole genome shotgun (WGS) entry which is preliminary data.</text>
</comment>
<keyword evidence="2" id="KW-1185">Reference proteome</keyword>
<sequence length="504" mass="54881">MEPAPTGVSSRSAGDMRPAQTFMSMQPAPTAGSINEPQEYVFIFTNPRSGNQQGRALMDMALHSFRLRDRPDVQVQIYDVTDKASLGEGLHYIRQLQMHQGDRLMRSAFPELFDDRQSIRPSPGVCPKHRAAPRTNPPAMAAASTGASLAADVAAAAAACDAAAASAAAASAANSDDSDDVSPPGTTNTNSGAWDEWITDVAALLQSGLSRYSEEETAQRLEAAQDSTIKLHVWSAGGDGTVSSTLQAMMDYGIDVERVYFSSIPFGTGNDFADALGWGRSVPGDGVGGSMRLLNKIISERLDGYTCKLDIYEVTITTYDGGHVKHVARDMHKQPGVARYTCLMIDYLSIGVQGFVGSSFEMHRPGSRSLNILMYTAAAAKWVFLKRFPPINEALESISTVPAHMLADPRLTDADRARWLESASEEERRQVLLARIAGPHKRSHGRKMKWAKQPTARRTATAQDFGAEEDLPVIQCKPIEIDIQNVARFWGRNIDVWDSAHDHG</sequence>
<organism evidence="1 2">
    <name type="scientific">Coemansia helicoidea</name>
    <dbReference type="NCBI Taxonomy" id="1286919"/>
    <lineage>
        <taxon>Eukaryota</taxon>
        <taxon>Fungi</taxon>
        <taxon>Fungi incertae sedis</taxon>
        <taxon>Zoopagomycota</taxon>
        <taxon>Kickxellomycotina</taxon>
        <taxon>Kickxellomycetes</taxon>
        <taxon>Kickxellales</taxon>
        <taxon>Kickxellaceae</taxon>
        <taxon>Coemansia</taxon>
    </lineage>
</organism>
<name>A0ACC1KRM6_9FUNG</name>
<evidence type="ECO:0000313" key="2">
    <source>
        <dbReference type="Proteomes" id="UP001140087"/>
    </source>
</evidence>
<reference evidence="1" key="1">
    <citation type="submission" date="2022-07" db="EMBL/GenBank/DDBJ databases">
        <title>Phylogenomic reconstructions and comparative analyses of Kickxellomycotina fungi.</title>
        <authorList>
            <person name="Reynolds N.K."/>
            <person name="Stajich J.E."/>
            <person name="Barry K."/>
            <person name="Grigoriev I.V."/>
            <person name="Crous P."/>
            <person name="Smith M.E."/>
        </authorList>
    </citation>
    <scope>NUCLEOTIDE SEQUENCE</scope>
    <source>
        <strain evidence="1">BCRC 34780</strain>
    </source>
</reference>